<evidence type="ECO:0000313" key="4">
    <source>
        <dbReference type="Proteomes" id="UP001165080"/>
    </source>
</evidence>
<dbReference type="EMBL" id="BRXU01000021">
    <property type="protein sequence ID" value="GLC58199.1"/>
    <property type="molecule type" value="Genomic_DNA"/>
</dbReference>
<keyword evidence="4" id="KW-1185">Reference proteome</keyword>
<evidence type="ECO:0000256" key="2">
    <source>
        <dbReference type="SAM" id="Phobius"/>
    </source>
</evidence>
<feature type="region of interest" description="Disordered" evidence="1">
    <location>
        <begin position="191"/>
        <end position="215"/>
    </location>
</feature>
<accession>A0A9W6F6K6</accession>
<dbReference type="AlphaFoldDB" id="A0A9W6F6K6"/>
<feature type="transmembrane region" description="Helical" evidence="2">
    <location>
        <begin position="80"/>
        <end position="98"/>
    </location>
</feature>
<organism evidence="3 4">
    <name type="scientific">Pleodorina starrii</name>
    <dbReference type="NCBI Taxonomy" id="330485"/>
    <lineage>
        <taxon>Eukaryota</taxon>
        <taxon>Viridiplantae</taxon>
        <taxon>Chlorophyta</taxon>
        <taxon>core chlorophytes</taxon>
        <taxon>Chlorophyceae</taxon>
        <taxon>CS clade</taxon>
        <taxon>Chlamydomonadales</taxon>
        <taxon>Volvocaceae</taxon>
        <taxon>Pleodorina</taxon>
    </lineage>
</organism>
<dbReference type="OrthoDB" id="509308at2759"/>
<keyword evidence="2" id="KW-0812">Transmembrane</keyword>
<dbReference type="Proteomes" id="UP001165080">
    <property type="component" value="Unassembled WGS sequence"/>
</dbReference>
<gene>
    <name evidence="3" type="primary">PLEST007677</name>
    <name evidence="3" type="ORF">PLESTB_001329700</name>
</gene>
<keyword evidence="2" id="KW-1133">Transmembrane helix</keyword>
<feature type="compositionally biased region" description="Gly residues" evidence="1">
    <location>
        <begin position="206"/>
        <end position="215"/>
    </location>
</feature>
<comment type="caution">
    <text evidence="3">The sequence shown here is derived from an EMBL/GenBank/DDBJ whole genome shotgun (WGS) entry which is preliminary data.</text>
</comment>
<keyword evidence="2" id="KW-0472">Membrane</keyword>
<name>A0A9W6F6K6_9CHLO</name>
<evidence type="ECO:0000313" key="3">
    <source>
        <dbReference type="EMBL" id="GLC58199.1"/>
    </source>
</evidence>
<evidence type="ECO:0000256" key="1">
    <source>
        <dbReference type="SAM" id="MobiDB-lite"/>
    </source>
</evidence>
<proteinExistence type="predicted"/>
<protein>
    <submittedName>
        <fullName evidence="3">Uncharacterized protein</fullName>
    </submittedName>
</protein>
<reference evidence="3 4" key="1">
    <citation type="journal article" date="2023" name="Commun. Biol.">
        <title>Reorganization of the ancestral sex-determining regions during the evolution of trioecy in Pleodorina starrii.</title>
        <authorList>
            <person name="Takahashi K."/>
            <person name="Suzuki S."/>
            <person name="Kawai-Toyooka H."/>
            <person name="Yamamoto K."/>
            <person name="Hamaji T."/>
            <person name="Ootsuki R."/>
            <person name="Yamaguchi H."/>
            <person name="Kawachi M."/>
            <person name="Higashiyama T."/>
            <person name="Nozaki H."/>
        </authorList>
    </citation>
    <scope>NUCLEOTIDE SEQUENCE [LARGE SCALE GENOMIC DNA]</scope>
    <source>
        <strain evidence="3 4">NIES-4479</strain>
    </source>
</reference>
<sequence>MTSTLLPCRTTTLCRQGQRGLALLPCTAKQTRLDVRLWAFKFGGGANSAAASRQQQTAIVAIDPVMTSTSPAATRGGPPLPAIALAVIGAAGLIVMVFKKLKNKGLDDNTARYSVNMYLANVMKDVNTVRIEDLSSDQIEAARARRSKERANHKLSLEEIDLPQNHPFATKQVLSKEEVEQSLQNLRARSMRRRNYEAMQSEAARGGPGGMGRQR</sequence>